<keyword evidence="2" id="KW-1185">Reference proteome</keyword>
<comment type="caution">
    <text evidence="1">The sequence shown here is derived from an EMBL/GenBank/DDBJ whole genome shotgun (WGS) entry which is preliminary data.</text>
</comment>
<dbReference type="EMBL" id="AVFL01000013">
    <property type="protein sequence ID" value="EWY39281.1"/>
    <property type="molecule type" value="Genomic_DNA"/>
</dbReference>
<name>W9H3A9_9PROT</name>
<organism evidence="1 2">
    <name type="scientific">Skermanella stibiiresistens SB22</name>
    <dbReference type="NCBI Taxonomy" id="1385369"/>
    <lineage>
        <taxon>Bacteria</taxon>
        <taxon>Pseudomonadati</taxon>
        <taxon>Pseudomonadota</taxon>
        <taxon>Alphaproteobacteria</taxon>
        <taxon>Rhodospirillales</taxon>
        <taxon>Azospirillaceae</taxon>
        <taxon>Skermanella</taxon>
    </lineage>
</organism>
<dbReference type="AlphaFoldDB" id="W9H3A9"/>
<dbReference type="OrthoDB" id="9930829at2"/>
<dbReference type="Proteomes" id="UP000019486">
    <property type="component" value="Unassembled WGS sequence"/>
</dbReference>
<protein>
    <submittedName>
        <fullName evidence="1">Uncharacterized protein</fullName>
    </submittedName>
</protein>
<evidence type="ECO:0000313" key="1">
    <source>
        <dbReference type="EMBL" id="EWY39281.1"/>
    </source>
</evidence>
<sequence>MNNTVSRLEAARDAEVERKLVWVPNTLTPVALIEIFEGWALVEDSTGLVHAVDADQVEYAYPT</sequence>
<evidence type="ECO:0000313" key="2">
    <source>
        <dbReference type="Proteomes" id="UP000019486"/>
    </source>
</evidence>
<gene>
    <name evidence="1" type="ORF">N825_07330</name>
</gene>
<dbReference type="RefSeq" id="WP_037454908.1">
    <property type="nucleotide sequence ID" value="NZ_AVFL01000013.1"/>
</dbReference>
<proteinExistence type="predicted"/>
<accession>W9H3A9</accession>
<reference evidence="1 2" key="1">
    <citation type="submission" date="2013-08" db="EMBL/GenBank/DDBJ databases">
        <title>The genome sequence of Skermanella stibiiresistens.</title>
        <authorList>
            <person name="Zhu W."/>
            <person name="Wang G."/>
        </authorList>
    </citation>
    <scope>NUCLEOTIDE SEQUENCE [LARGE SCALE GENOMIC DNA]</scope>
    <source>
        <strain evidence="1 2">SB22</strain>
    </source>
</reference>